<dbReference type="Gene3D" id="3.40.50.11440">
    <property type="match status" value="1"/>
</dbReference>
<proteinExistence type="predicted"/>
<sequence length="421" mass="46946">MPLYLALGSPHAELSLDDIRAALTDVLHQLGPRRRVLAVPPDYSRFASRAGELTCMAHDHYGDNLVDVLPALGTHEEMSEKHRTKMFPSIPASLFRYHNWRTDVETVGTVPSEFVGEATEGIYREPWPAQLNRLISRGGHDLILSIGQVVPHEVVGMANHAKNLFVGAGGVKGINESHFIGAVYGMERMMGRGDTPLRRILNYAQEHFCRDLPIVYVLTVIGPNEAGKSVIRGLFIGDDAECFWKACDLAFAVNVTVVPEPFRKCVVYLDPEKFPSTWLGNKAIYRTRMAMADGGELIILAPGVRTFGEDPEIDRLIRKYGYRTTPEVLAAVEANAELRDNLSAAAHLIHGSSEKRFRVTYCPGSLSQAEIEAACYQFGDLNEYGRRYDPATLSDGWNESADGERFFFVRDPAMGLWKYQK</sequence>
<name>A0A517U048_9BACT</name>
<dbReference type="Gene3D" id="3.90.226.30">
    <property type="match status" value="1"/>
</dbReference>
<organism evidence="1 2">
    <name type="scientific">Lacipirellula limnantheis</name>
    <dbReference type="NCBI Taxonomy" id="2528024"/>
    <lineage>
        <taxon>Bacteria</taxon>
        <taxon>Pseudomonadati</taxon>
        <taxon>Planctomycetota</taxon>
        <taxon>Planctomycetia</taxon>
        <taxon>Pirellulales</taxon>
        <taxon>Lacipirellulaceae</taxon>
        <taxon>Lacipirellula</taxon>
    </lineage>
</organism>
<dbReference type="KEGG" id="llh:I41_31930"/>
<gene>
    <name evidence="1" type="ORF">I41_31930</name>
</gene>
<dbReference type="EMBL" id="CP036339">
    <property type="protein sequence ID" value="QDT74000.1"/>
    <property type="molecule type" value="Genomic_DNA"/>
</dbReference>
<protein>
    <recommendedName>
        <fullName evidence="3">LarA-like N-terminal domain-containing protein</fullName>
    </recommendedName>
</protein>
<dbReference type="AlphaFoldDB" id="A0A517U048"/>
<reference evidence="1 2" key="1">
    <citation type="submission" date="2019-02" db="EMBL/GenBank/DDBJ databases">
        <title>Deep-cultivation of Planctomycetes and their phenomic and genomic characterization uncovers novel biology.</title>
        <authorList>
            <person name="Wiegand S."/>
            <person name="Jogler M."/>
            <person name="Boedeker C."/>
            <person name="Pinto D."/>
            <person name="Vollmers J."/>
            <person name="Rivas-Marin E."/>
            <person name="Kohn T."/>
            <person name="Peeters S.H."/>
            <person name="Heuer A."/>
            <person name="Rast P."/>
            <person name="Oberbeckmann S."/>
            <person name="Bunk B."/>
            <person name="Jeske O."/>
            <person name="Meyerdierks A."/>
            <person name="Storesund J.E."/>
            <person name="Kallscheuer N."/>
            <person name="Luecker S."/>
            <person name="Lage O.M."/>
            <person name="Pohl T."/>
            <person name="Merkel B.J."/>
            <person name="Hornburger P."/>
            <person name="Mueller R.-W."/>
            <person name="Bruemmer F."/>
            <person name="Labrenz M."/>
            <person name="Spormann A.M."/>
            <person name="Op den Camp H."/>
            <person name="Overmann J."/>
            <person name="Amann R."/>
            <person name="Jetten M.S.M."/>
            <person name="Mascher T."/>
            <person name="Medema M.H."/>
            <person name="Devos D.P."/>
            <person name="Kaster A.-K."/>
            <person name="Ovreas L."/>
            <person name="Rohde M."/>
            <person name="Galperin M.Y."/>
            <person name="Jogler C."/>
        </authorList>
    </citation>
    <scope>NUCLEOTIDE SEQUENCE [LARGE SCALE GENOMIC DNA]</scope>
    <source>
        <strain evidence="1 2">I41</strain>
    </source>
</reference>
<dbReference type="PANTHER" id="PTHR33171:SF17">
    <property type="entry name" value="LARA-LIKE N-TERMINAL DOMAIN-CONTAINING PROTEIN"/>
    <property type="match status" value="1"/>
</dbReference>
<dbReference type="OrthoDB" id="9770545at2"/>
<dbReference type="InterPro" id="IPR043166">
    <property type="entry name" value="LarA-like_C"/>
</dbReference>
<evidence type="ECO:0000313" key="2">
    <source>
        <dbReference type="Proteomes" id="UP000317909"/>
    </source>
</evidence>
<accession>A0A517U048</accession>
<dbReference type="PANTHER" id="PTHR33171">
    <property type="entry name" value="LAR_N DOMAIN-CONTAINING PROTEIN"/>
    <property type="match status" value="1"/>
</dbReference>
<dbReference type="InterPro" id="IPR048068">
    <property type="entry name" value="LarA-like"/>
</dbReference>
<dbReference type="Proteomes" id="UP000317909">
    <property type="component" value="Chromosome"/>
</dbReference>
<keyword evidence="2" id="KW-1185">Reference proteome</keyword>
<evidence type="ECO:0000313" key="1">
    <source>
        <dbReference type="EMBL" id="QDT74000.1"/>
    </source>
</evidence>
<dbReference type="RefSeq" id="WP_145433781.1">
    <property type="nucleotide sequence ID" value="NZ_CP036339.1"/>
</dbReference>
<evidence type="ECO:0008006" key="3">
    <source>
        <dbReference type="Google" id="ProtNLM"/>
    </source>
</evidence>